<accession>A0A0S4LIL1</accession>
<dbReference type="PANTHER" id="PTHR43167">
    <property type="entry name" value="PUTATIVE (AFU_ORTHOLOGUE AFUA_6G01830)-RELATED"/>
    <property type="match status" value="1"/>
</dbReference>
<proteinExistence type="predicted"/>
<dbReference type="AlphaFoldDB" id="A0A0S4LIL1"/>
<evidence type="ECO:0008006" key="3">
    <source>
        <dbReference type="Google" id="ProtNLM"/>
    </source>
</evidence>
<dbReference type="STRING" id="1742972.COMA1_30048"/>
<dbReference type="Pfam" id="PF13578">
    <property type="entry name" value="Methyltransf_24"/>
    <property type="match status" value="1"/>
</dbReference>
<dbReference type="RefSeq" id="WP_176698020.1">
    <property type="nucleotide sequence ID" value="NZ_CZQA01000009.1"/>
</dbReference>
<dbReference type="InterPro" id="IPR029063">
    <property type="entry name" value="SAM-dependent_MTases_sf"/>
</dbReference>
<reference evidence="1 2" key="1">
    <citation type="submission" date="2015-10" db="EMBL/GenBank/DDBJ databases">
        <authorList>
            <person name="Gilbert D.G."/>
        </authorList>
    </citation>
    <scope>NUCLEOTIDE SEQUENCE [LARGE SCALE GENOMIC DNA]</scope>
    <source>
        <strain evidence="1">COMA1</strain>
    </source>
</reference>
<dbReference type="SUPFAM" id="SSF53335">
    <property type="entry name" value="S-adenosyl-L-methionine-dependent methyltransferases"/>
    <property type="match status" value="1"/>
</dbReference>
<dbReference type="Proteomes" id="UP000199032">
    <property type="component" value="Unassembled WGS sequence"/>
</dbReference>
<dbReference type="Gene3D" id="3.40.50.150">
    <property type="entry name" value="Vaccinia Virus protein VP39"/>
    <property type="match status" value="1"/>
</dbReference>
<keyword evidence="2" id="KW-1185">Reference proteome</keyword>
<gene>
    <name evidence="1" type="ORF">COMA1_30048</name>
</gene>
<organism evidence="1 2">
    <name type="scientific">Candidatus Nitrospira nitrosa</name>
    <dbReference type="NCBI Taxonomy" id="1742972"/>
    <lineage>
        <taxon>Bacteria</taxon>
        <taxon>Pseudomonadati</taxon>
        <taxon>Nitrospirota</taxon>
        <taxon>Nitrospiria</taxon>
        <taxon>Nitrospirales</taxon>
        <taxon>Nitrospiraceae</taxon>
        <taxon>Nitrospira</taxon>
    </lineage>
</organism>
<name>A0A0S4LIL1_9BACT</name>
<evidence type="ECO:0000313" key="2">
    <source>
        <dbReference type="Proteomes" id="UP000199032"/>
    </source>
</evidence>
<evidence type="ECO:0000313" key="1">
    <source>
        <dbReference type="EMBL" id="CUS36424.1"/>
    </source>
</evidence>
<sequence>MNLHASYENLSPQEQYWWKWIRLFLPHTVRWYFEGCRSIPGQLWRADRKLLYETIRRVKPKTVVEVGTWHGGGSTYFISQALHDNNFGMLHTIEVDPQAYAIAQDNYRRHLPHLLNRVRFHFGKATDVYPALLHDIGQIDAVFLDGSANPEEALGEFEMFKPFLRKGAVVLMHDWDNEKMTLLRPTIEQSSEWHVWQTITAPQSVGFAVVERLRVTSEATPQASHARGEEKYIFKV</sequence>
<dbReference type="EMBL" id="CZQA01000009">
    <property type="protein sequence ID" value="CUS36424.1"/>
    <property type="molecule type" value="Genomic_DNA"/>
</dbReference>
<dbReference type="PANTHER" id="PTHR43167:SF1">
    <property type="entry name" value="PUTATIVE (AFU_ORTHOLOGUE AFUA_6G01830)-RELATED"/>
    <property type="match status" value="1"/>
</dbReference>
<protein>
    <recommendedName>
        <fullName evidence="3">Class I SAM-dependent methyltransferase</fullName>
    </recommendedName>
</protein>